<accession>A0A1Q9C3F6</accession>
<gene>
    <name evidence="2" type="primary">DRP5A</name>
    <name evidence="2" type="ORF">AK812_SmicGene42503</name>
</gene>
<comment type="caution">
    <text evidence="2">The sequence shown here is derived from an EMBL/GenBank/DDBJ whole genome shotgun (WGS) entry which is preliminary data.</text>
</comment>
<dbReference type="InterPro" id="IPR022812">
    <property type="entry name" value="Dynamin"/>
</dbReference>
<dbReference type="SUPFAM" id="SSF52540">
    <property type="entry name" value="P-loop containing nucleoside triphosphate hydrolases"/>
    <property type="match status" value="1"/>
</dbReference>
<dbReference type="Gene3D" id="3.40.50.300">
    <property type="entry name" value="P-loop containing nucleotide triphosphate hydrolases"/>
    <property type="match status" value="1"/>
</dbReference>
<dbReference type="OMA" id="ANCREPR"/>
<dbReference type="Pfam" id="PF00350">
    <property type="entry name" value="Dynamin_N"/>
    <property type="match status" value="1"/>
</dbReference>
<evidence type="ECO:0000259" key="1">
    <source>
        <dbReference type="Pfam" id="PF00350"/>
    </source>
</evidence>
<dbReference type="PANTHER" id="PTHR11566:SF21">
    <property type="entry name" value="DYNAMIN RELATED PROTEIN 1, ISOFORM A"/>
    <property type="match status" value="1"/>
</dbReference>
<proteinExistence type="predicted"/>
<evidence type="ECO:0000313" key="3">
    <source>
        <dbReference type="Proteomes" id="UP000186817"/>
    </source>
</evidence>
<keyword evidence="3" id="KW-1185">Reference proteome</keyword>
<evidence type="ECO:0000313" key="2">
    <source>
        <dbReference type="EMBL" id="OLP77435.1"/>
    </source>
</evidence>
<protein>
    <submittedName>
        <fullName evidence="2">Dynamin-related protein 5A</fullName>
    </submittedName>
</protein>
<dbReference type="GO" id="GO:0005737">
    <property type="term" value="C:cytoplasm"/>
    <property type="evidence" value="ECO:0007669"/>
    <property type="project" value="TreeGrafter"/>
</dbReference>
<sequence>MAAQCHDARFQSLLNLVPQVNEWYTQKNRQPPFKVVIVVGDQSSGKSAVVQRFVGFPVNITKKETGTRRPLKIILRHSAEHRQPKCVLDGHEMDRSQVLKEVWRVNNELAKQNNFEFKPLVLEVTSAEVISITLIDLPGLKYTQEKSDTSHACSSDHRQRIRDIIRENITGQRYQLLVTLDAAELTKNQVINFLDEAFHCNAHSRSKWVEKALFCMSKADKLLNDKNYQQRDALKDLLDNYHQHGIRPCLVYNDPSGLEDALQRSVEDDSHDFLKQFDAMSRHIAALDESEAELWKRYTDSLALKDIREDLVEKRTFRHLKDEMYQGYRCDVEHQFHEVQDEIQQDVCKLKEELQALKRQDRKELRVQSALACHDAALKGVRAFIDGPPLEMQEEHEQQKTTLKEEVDDACTKSAFEDFPRNPKDYLDCIANEKVEQSQHYRPEDPLLGGQQLTRKFCFILDVLVQKFRDPTEISDNDVRNAMGGEVNGRPARDRAFLFLVRRCVTRELELTLDWYVNALGLHFKKYWDLSAEKHIRDTKTRKFLTDIFHQRLRRFIQEAREQLSFNLEPKLCQLRLSHEPDLGPLMEGIKNLEPLERKKKFGQEMTRLRCTARSSDEPSCLQPCDDRIKAVKDEASLYLLGIIHEIVKELTWDLRYMNKKFKDSLEQSDFTGPTKDAQEAFQALNDFAERTNLKEKIRKMEVDLEVLEAGCLAELKKYFEGTGKPAPTQSAKMAGA</sequence>
<dbReference type="InterPro" id="IPR045063">
    <property type="entry name" value="Dynamin_N"/>
</dbReference>
<dbReference type="GO" id="GO:0016020">
    <property type="term" value="C:membrane"/>
    <property type="evidence" value="ECO:0007669"/>
    <property type="project" value="TreeGrafter"/>
</dbReference>
<dbReference type="AlphaFoldDB" id="A0A1Q9C3F6"/>
<dbReference type="Proteomes" id="UP000186817">
    <property type="component" value="Unassembled WGS sequence"/>
</dbReference>
<dbReference type="InterPro" id="IPR027417">
    <property type="entry name" value="P-loop_NTPase"/>
</dbReference>
<dbReference type="GO" id="GO:0008017">
    <property type="term" value="F:microtubule binding"/>
    <property type="evidence" value="ECO:0007669"/>
    <property type="project" value="TreeGrafter"/>
</dbReference>
<dbReference type="PRINTS" id="PR00195">
    <property type="entry name" value="DYNAMIN"/>
</dbReference>
<reference evidence="2 3" key="1">
    <citation type="submission" date="2016-02" db="EMBL/GenBank/DDBJ databases">
        <title>Genome analysis of coral dinoflagellate symbionts highlights evolutionary adaptations to a symbiotic lifestyle.</title>
        <authorList>
            <person name="Aranda M."/>
            <person name="Li Y."/>
            <person name="Liew Y.J."/>
            <person name="Baumgarten S."/>
            <person name="Simakov O."/>
            <person name="Wilson M."/>
            <person name="Piel J."/>
            <person name="Ashoor H."/>
            <person name="Bougouffa S."/>
            <person name="Bajic V.B."/>
            <person name="Ryu T."/>
            <person name="Ravasi T."/>
            <person name="Bayer T."/>
            <person name="Micklem G."/>
            <person name="Kim H."/>
            <person name="Bhak J."/>
            <person name="Lajeunesse T.C."/>
            <person name="Voolstra C.R."/>
        </authorList>
    </citation>
    <scope>NUCLEOTIDE SEQUENCE [LARGE SCALE GENOMIC DNA]</scope>
    <source>
        <strain evidence="2 3">CCMP2467</strain>
    </source>
</reference>
<organism evidence="2 3">
    <name type="scientific">Symbiodinium microadriaticum</name>
    <name type="common">Dinoflagellate</name>
    <name type="synonym">Zooxanthella microadriatica</name>
    <dbReference type="NCBI Taxonomy" id="2951"/>
    <lineage>
        <taxon>Eukaryota</taxon>
        <taxon>Sar</taxon>
        <taxon>Alveolata</taxon>
        <taxon>Dinophyceae</taxon>
        <taxon>Suessiales</taxon>
        <taxon>Symbiodiniaceae</taxon>
        <taxon>Symbiodinium</taxon>
    </lineage>
</organism>
<dbReference type="PANTHER" id="PTHR11566">
    <property type="entry name" value="DYNAMIN"/>
    <property type="match status" value="1"/>
</dbReference>
<dbReference type="GO" id="GO:0003924">
    <property type="term" value="F:GTPase activity"/>
    <property type="evidence" value="ECO:0007669"/>
    <property type="project" value="TreeGrafter"/>
</dbReference>
<dbReference type="OrthoDB" id="441813at2759"/>
<dbReference type="GO" id="GO:0005874">
    <property type="term" value="C:microtubule"/>
    <property type="evidence" value="ECO:0007669"/>
    <property type="project" value="TreeGrafter"/>
</dbReference>
<name>A0A1Q9C3F6_SYMMI</name>
<dbReference type="EMBL" id="LSRX01001767">
    <property type="protein sequence ID" value="OLP77435.1"/>
    <property type="molecule type" value="Genomic_DNA"/>
</dbReference>
<feature type="domain" description="Dynamin N-terminal" evidence="1">
    <location>
        <begin position="36"/>
        <end position="197"/>
    </location>
</feature>